<dbReference type="Proteomes" id="UP000326198">
    <property type="component" value="Unassembled WGS sequence"/>
</dbReference>
<keyword evidence="1" id="KW-1133">Transmembrane helix</keyword>
<gene>
    <name evidence="2" type="ORF">BDV26DRAFT_263985</name>
</gene>
<protein>
    <submittedName>
        <fullName evidence="2">Uncharacterized protein</fullName>
    </submittedName>
</protein>
<evidence type="ECO:0000313" key="2">
    <source>
        <dbReference type="EMBL" id="KAE8377259.1"/>
    </source>
</evidence>
<evidence type="ECO:0000256" key="1">
    <source>
        <dbReference type="SAM" id="Phobius"/>
    </source>
</evidence>
<keyword evidence="1" id="KW-0472">Membrane</keyword>
<dbReference type="AlphaFoldDB" id="A0A5N7B6X0"/>
<sequence length="57" mass="6346">MAIRLSLSQHVTMGEKGTRLGIMRVICIADYLVLIPIDKPGLLLLNDLLAMLSLRRV</sequence>
<reference evidence="2 3" key="1">
    <citation type="submission" date="2019-04" db="EMBL/GenBank/DDBJ databases">
        <title>Friends and foes A comparative genomics studyof 23 Aspergillus species from section Flavi.</title>
        <authorList>
            <consortium name="DOE Joint Genome Institute"/>
            <person name="Kjaerbolling I."/>
            <person name="Vesth T."/>
            <person name="Frisvad J.C."/>
            <person name="Nybo J.L."/>
            <person name="Theobald S."/>
            <person name="Kildgaard S."/>
            <person name="Isbrandt T."/>
            <person name="Kuo A."/>
            <person name="Sato A."/>
            <person name="Lyhne E.K."/>
            <person name="Kogle M.E."/>
            <person name="Wiebenga A."/>
            <person name="Kun R.S."/>
            <person name="Lubbers R.J."/>
            <person name="Makela M.R."/>
            <person name="Barry K."/>
            <person name="Chovatia M."/>
            <person name="Clum A."/>
            <person name="Daum C."/>
            <person name="Haridas S."/>
            <person name="He G."/>
            <person name="LaButti K."/>
            <person name="Lipzen A."/>
            <person name="Mondo S."/>
            <person name="Riley R."/>
            <person name="Salamov A."/>
            <person name="Simmons B.A."/>
            <person name="Magnuson J.K."/>
            <person name="Henrissat B."/>
            <person name="Mortensen U.H."/>
            <person name="Larsen T.O."/>
            <person name="Devries R.P."/>
            <person name="Grigoriev I.V."/>
            <person name="Machida M."/>
            <person name="Baker S.E."/>
            <person name="Andersen M.R."/>
        </authorList>
    </citation>
    <scope>NUCLEOTIDE SEQUENCE [LARGE SCALE GENOMIC DNA]</scope>
    <source>
        <strain evidence="2 3">IBT 29228</strain>
    </source>
</reference>
<accession>A0A5N7B6X0</accession>
<keyword evidence="1" id="KW-0812">Transmembrane</keyword>
<name>A0A5N7B6X0_9EURO</name>
<proteinExistence type="predicted"/>
<feature type="transmembrane region" description="Helical" evidence="1">
    <location>
        <begin position="21"/>
        <end position="37"/>
    </location>
</feature>
<keyword evidence="3" id="KW-1185">Reference proteome</keyword>
<evidence type="ECO:0000313" key="3">
    <source>
        <dbReference type="Proteomes" id="UP000326198"/>
    </source>
</evidence>
<dbReference type="EMBL" id="ML736226">
    <property type="protein sequence ID" value="KAE8377259.1"/>
    <property type="molecule type" value="Genomic_DNA"/>
</dbReference>
<organism evidence="2 3">
    <name type="scientific">Aspergillus bertholletiae</name>
    <dbReference type="NCBI Taxonomy" id="1226010"/>
    <lineage>
        <taxon>Eukaryota</taxon>
        <taxon>Fungi</taxon>
        <taxon>Dikarya</taxon>
        <taxon>Ascomycota</taxon>
        <taxon>Pezizomycotina</taxon>
        <taxon>Eurotiomycetes</taxon>
        <taxon>Eurotiomycetidae</taxon>
        <taxon>Eurotiales</taxon>
        <taxon>Aspergillaceae</taxon>
        <taxon>Aspergillus</taxon>
        <taxon>Aspergillus subgen. Circumdati</taxon>
    </lineage>
</organism>